<evidence type="ECO:0000259" key="2">
    <source>
        <dbReference type="PROSITE" id="PS00022"/>
    </source>
</evidence>
<organism evidence="4 5">
    <name type="scientific">Nematostella vectensis</name>
    <name type="common">Starlet sea anemone</name>
    <dbReference type="NCBI Taxonomy" id="45351"/>
    <lineage>
        <taxon>Eukaryota</taxon>
        <taxon>Metazoa</taxon>
        <taxon>Cnidaria</taxon>
        <taxon>Anthozoa</taxon>
        <taxon>Hexacorallia</taxon>
        <taxon>Actiniaria</taxon>
        <taxon>Edwardsiidae</taxon>
        <taxon>Nematostella</taxon>
    </lineage>
</organism>
<dbReference type="Proteomes" id="UP000001593">
    <property type="component" value="Unassembled WGS sequence"/>
</dbReference>
<comment type="similarity">
    <text evidence="1">Belongs to the EGF domain peptide family.</text>
</comment>
<dbReference type="OMA" id="ANCETRP"/>
<dbReference type="InParanoid" id="A7SM77"/>
<evidence type="ECO:0000259" key="3">
    <source>
        <dbReference type="PROSITE" id="PS01186"/>
    </source>
</evidence>
<protein>
    <recommendedName>
        <fullName evidence="2 3">EGF-like domain-containing protein</fullName>
    </recommendedName>
</protein>
<evidence type="ECO:0000313" key="5">
    <source>
        <dbReference type="Proteomes" id="UP000001593"/>
    </source>
</evidence>
<dbReference type="PANTHER" id="PTHR24044">
    <property type="entry name" value="NOTCH LIGAND FAMILY MEMBER"/>
    <property type="match status" value="1"/>
</dbReference>
<dbReference type="HOGENOM" id="CLU_767921_0_0_1"/>
<keyword evidence="5" id="KW-1185">Reference proteome</keyword>
<gene>
    <name evidence="4" type="ORF">NEMVEDRAFT_v1g246154</name>
</gene>
<dbReference type="OrthoDB" id="6018927at2759"/>
<dbReference type="AlphaFoldDB" id="A7SM77"/>
<dbReference type="EMBL" id="DS469706">
    <property type="protein sequence ID" value="EDO35184.1"/>
    <property type="molecule type" value="Genomic_DNA"/>
</dbReference>
<dbReference type="PROSITE" id="PS01186">
    <property type="entry name" value="EGF_2"/>
    <property type="match status" value="1"/>
</dbReference>
<reference evidence="4 5" key="1">
    <citation type="journal article" date="2007" name="Science">
        <title>Sea anemone genome reveals ancestral eumetazoan gene repertoire and genomic organization.</title>
        <authorList>
            <person name="Putnam N.H."/>
            <person name="Srivastava M."/>
            <person name="Hellsten U."/>
            <person name="Dirks B."/>
            <person name="Chapman J."/>
            <person name="Salamov A."/>
            <person name="Terry A."/>
            <person name="Shapiro H."/>
            <person name="Lindquist E."/>
            <person name="Kapitonov V.V."/>
            <person name="Jurka J."/>
            <person name="Genikhovich G."/>
            <person name="Grigoriev I.V."/>
            <person name="Lucas S.M."/>
            <person name="Steele R.E."/>
            <person name="Finnerty J.R."/>
            <person name="Technau U."/>
            <person name="Martindale M.Q."/>
            <person name="Rokhsar D.S."/>
        </authorList>
    </citation>
    <scope>NUCLEOTIDE SEQUENCE [LARGE SCALE GENOMIC DNA]</scope>
    <source>
        <strain evidence="5">CH2 X CH6</strain>
    </source>
</reference>
<dbReference type="PROSITE" id="PS00022">
    <property type="entry name" value="EGF_1"/>
    <property type="match status" value="1"/>
</dbReference>
<dbReference type="KEGG" id="nve:5506577"/>
<dbReference type="InterPro" id="IPR000742">
    <property type="entry name" value="EGF"/>
</dbReference>
<feature type="domain" description="EGF-like" evidence="2 3">
    <location>
        <begin position="198"/>
        <end position="209"/>
    </location>
</feature>
<sequence>MGWFSSGKWFVYVALLWHIVQVLRVSAFESYLFYDFKEDGSHRNRRDVFASYTPPQPTAEFPVILFSDLNYNNDTVNGYYHRLGHGEFRVFGRTVDNRVRQFVFRSMLFLPYTNVTFRAYFCGKTYKRSMQNVQNISNIHIWLFDNPIIGGSQGIYYTSWEHWQMEFSLQADACQSNCQPLPCSGVCYFGTCGIDGTCQCANGYSGSQCETRPAVGTPYPTEQYPLLLFPQKNFQGTPLKVEPNKYAVFAENKQKKKNINYNSLRVLFSRKLTFSQLDNSLTQEIATGSDIEDIPGFMENNPHLVADDIWFNYASDIELQFGVKVEELPSCTNCSATGGCCFTGTCQCLPNFTGVNCETPV</sequence>
<evidence type="ECO:0000256" key="1">
    <source>
        <dbReference type="ARBA" id="ARBA00006373"/>
    </source>
</evidence>
<dbReference type="InterPro" id="IPR050906">
    <property type="entry name" value="Notch_signaling"/>
</dbReference>
<name>A7SM77_NEMVE</name>
<accession>A7SM77</accession>
<evidence type="ECO:0000313" key="4">
    <source>
        <dbReference type="EMBL" id="EDO35184.1"/>
    </source>
</evidence>
<proteinExistence type="inferred from homology"/>